<evidence type="ECO:0000259" key="1">
    <source>
        <dbReference type="Pfam" id="PF13614"/>
    </source>
</evidence>
<dbReference type="InterPro" id="IPR025669">
    <property type="entry name" value="AAA_dom"/>
</dbReference>
<sequence length="183" mass="19707">MSNNRKKTGSKTAQKSTKTICLFNHKGGISKTTTAFNLGWCLADQDKNVLIVDLDSKCNLSGLVLGYSAIDDDQMSIFYESRKNLTMKPIVEKLINGVSPESFLSSESGDLLRTGNDNLLLLPGNLSVSELDSQISVSLKITTGVPATRNIPGNLPKILAKIATEKVDADYVIYDLSPNVGGP</sequence>
<gene>
    <name evidence="2" type="ORF">BECKMB1821G_GA0114241_10172</name>
    <name evidence="4" type="ORF">BECKMB1821H_GA0114242_105430</name>
    <name evidence="3" type="ORF">BECKMB1821I_GA0114274_105330</name>
</gene>
<dbReference type="EMBL" id="CAADFO010000017">
    <property type="protein sequence ID" value="VFK25930.1"/>
    <property type="molecule type" value="Genomic_DNA"/>
</dbReference>
<proteinExistence type="predicted"/>
<dbReference type="EMBL" id="CAADFQ010000053">
    <property type="protein sequence ID" value="VFK33807.1"/>
    <property type="molecule type" value="Genomic_DNA"/>
</dbReference>
<dbReference type="PANTHER" id="PTHR13696:SF52">
    <property type="entry name" value="PARA FAMILY PROTEIN CT_582"/>
    <property type="match status" value="1"/>
</dbReference>
<dbReference type="EMBL" id="CAADGH010000054">
    <property type="protein sequence ID" value="VFK76395.1"/>
    <property type="molecule type" value="Genomic_DNA"/>
</dbReference>
<evidence type="ECO:0000313" key="4">
    <source>
        <dbReference type="EMBL" id="VFK76395.1"/>
    </source>
</evidence>
<dbReference type="SUPFAM" id="SSF52540">
    <property type="entry name" value="P-loop containing nucleoside triphosphate hydrolases"/>
    <property type="match status" value="1"/>
</dbReference>
<dbReference type="Pfam" id="PF13614">
    <property type="entry name" value="AAA_31"/>
    <property type="match status" value="1"/>
</dbReference>
<feature type="domain" description="AAA" evidence="1">
    <location>
        <begin position="17"/>
        <end position="181"/>
    </location>
</feature>
<reference evidence="4" key="1">
    <citation type="submission" date="2019-02" db="EMBL/GenBank/DDBJ databases">
        <authorList>
            <person name="Gruber-Vodicka R. H."/>
            <person name="Seah K. B. B."/>
        </authorList>
    </citation>
    <scope>NUCLEOTIDE SEQUENCE</scope>
    <source>
        <strain evidence="2">BECK_BZ197</strain>
        <strain evidence="4">BECK_BZ198</strain>
        <strain evidence="3">BECK_BZ199</strain>
    </source>
</reference>
<dbReference type="CDD" id="cd02042">
    <property type="entry name" value="ParAB_family"/>
    <property type="match status" value="1"/>
</dbReference>
<dbReference type="Gene3D" id="3.40.50.300">
    <property type="entry name" value="P-loop containing nucleotide triphosphate hydrolases"/>
    <property type="match status" value="1"/>
</dbReference>
<dbReference type="AlphaFoldDB" id="A0A451BDU0"/>
<evidence type="ECO:0000313" key="2">
    <source>
        <dbReference type="EMBL" id="VFK25930.1"/>
    </source>
</evidence>
<organism evidence="4">
    <name type="scientific">Candidatus Kentrum sp. MB</name>
    <dbReference type="NCBI Taxonomy" id="2138164"/>
    <lineage>
        <taxon>Bacteria</taxon>
        <taxon>Pseudomonadati</taxon>
        <taxon>Pseudomonadota</taxon>
        <taxon>Gammaproteobacteria</taxon>
        <taxon>Candidatus Kentrum</taxon>
    </lineage>
</organism>
<evidence type="ECO:0000313" key="3">
    <source>
        <dbReference type="EMBL" id="VFK33807.1"/>
    </source>
</evidence>
<dbReference type="InterPro" id="IPR050678">
    <property type="entry name" value="DNA_Partitioning_ATPase"/>
</dbReference>
<accession>A0A451BDU0</accession>
<dbReference type="PANTHER" id="PTHR13696">
    <property type="entry name" value="P-LOOP CONTAINING NUCLEOSIDE TRIPHOSPHATE HYDROLASE"/>
    <property type="match status" value="1"/>
</dbReference>
<protein>
    <submittedName>
        <fullName evidence="4">AAA domain-containing protein</fullName>
    </submittedName>
</protein>
<dbReference type="InterPro" id="IPR027417">
    <property type="entry name" value="P-loop_NTPase"/>
</dbReference>
<name>A0A451BDU0_9GAMM</name>